<keyword evidence="3" id="KW-1185">Reference proteome</keyword>
<name>A0A811JSD6_9BILA</name>
<proteinExistence type="predicted"/>
<accession>A0A811JSD6</accession>
<gene>
    <name evidence="2" type="ORF">BOKJ2_LOCUS929</name>
</gene>
<dbReference type="AlphaFoldDB" id="A0A811JSD6"/>
<dbReference type="EMBL" id="CAJFCW020000001">
    <property type="protein sequence ID" value="CAG9080998.1"/>
    <property type="molecule type" value="Genomic_DNA"/>
</dbReference>
<protein>
    <submittedName>
        <fullName evidence="2">Uncharacterized protein</fullName>
    </submittedName>
</protein>
<organism evidence="2 3">
    <name type="scientific">Bursaphelenchus okinawaensis</name>
    <dbReference type="NCBI Taxonomy" id="465554"/>
    <lineage>
        <taxon>Eukaryota</taxon>
        <taxon>Metazoa</taxon>
        <taxon>Ecdysozoa</taxon>
        <taxon>Nematoda</taxon>
        <taxon>Chromadorea</taxon>
        <taxon>Rhabditida</taxon>
        <taxon>Tylenchina</taxon>
        <taxon>Tylenchomorpha</taxon>
        <taxon>Aphelenchoidea</taxon>
        <taxon>Aphelenchoididae</taxon>
        <taxon>Bursaphelenchus</taxon>
    </lineage>
</organism>
<sequence length="261" mass="29134">MSSNDISQRIQSKALSVAWLLRLQMGSVQSQPAVSNGQSSKLSTLCPQAGNICCMSKKRLKARKQESTEIYEPTVLDTKLEHQRDKALDPRPSMVAATVAQQWKHGSVKKEPLGEKPSIVSFSDDSLLNEDVSYNLSEQSHEVLEQIIRCFPFPVNPPDPPKLPYRRPSVNRTVSNDPTVLLSDHPSAKEVHSDEIKSLEAPPTSRAWGVKKRQLGAFLNRRLNNSEQPAVARKNDNINTLCDKEERRGALGRLCQVGFEL</sequence>
<reference evidence="2" key="1">
    <citation type="submission" date="2020-09" db="EMBL/GenBank/DDBJ databases">
        <authorList>
            <person name="Kikuchi T."/>
        </authorList>
    </citation>
    <scope>NUCLEOTIDE SEQUENCE</scope>
    <source>
        <strain evidence="2">SH1</strain>
    </source>
</reference>
<evidence type="ECO:0000313" key="2">
    <source>
        <dbReference type="EMBL" id="CAD5206245.1"/>
    </source>
</evidence>
<evidence type="ECO:0000256" key="1">
    <source>
        <dbReference type="SAM" id="MobiDB-lite"/>
    </source>
</evidence>
<dbReference type="Proteomes" id="UP000783686">
    <property type="component" value="Unassembled WGS sequence"/>
</dbReference>
<feature type="region of interest" description="Disordered" evidence="1">
    <location>
        <begin position="161"/>
        <end position="189"/>
    </location>
</feature>
<evidence type="ECO:0000313" key="3">
    <source>
        <dbReference type="Proteomes" id="UP000614601"/>
    </source>
</evidence>
<dbReference type="Proteomes" id="UP000614601">
    <property type="component" value="Unassembled WGS sequence"/>
</dbReference>
<comment type="caution">
    <text evidence="2">The sequence shown here is derived from an EMBL/GenBank/DDBJ whole genome shotgun (WGS) entry which is preliminary data.</text>
</comment>
<dbReference type="EMBL" id="CAJFDH010000001">
    <property type="protein sequence ID" value="CAD5206245.1"/>
    <property type="molecule type" value="Genomic_DNA"/>
</dbReference>